<dbReference type="RefSeq" id="WP_281761493.1">
    <property type="nucleotide sequence ID" value="NZ_AP026709.1"/>
</dbReference>
<keyword evidence="6" id="KW-0819">tRNA processing</keyword>
<dbReference type="InterPro" id="IPR006070">
    <property type="entry name" value="Sua5-like_dom"/>
</dbReference>
<evidence type="ECO:0000256" key="7">
    <source>
        <dbReference type="ARBA" id="ARBA00022695"/>
    </source>
</evidence>
<evidence type="ECO:0000256" key="4">
    <source>
        <dbReference type="ARBA" id="ARBA00022490"/>
    </source>
</evidence>
<dbReference type="Pfam" id="PF01300">
    <property type="entry name" value="Sua5_yciO_yrdC"/>
    <property type="match status" value="1"/>
</dbReference>
<dbReference type="PROSITE" id="PS51163">
    <property type="entry name" value="YRDC"/>
    <property type="match status" value="1"/>
</dbReference>
<keyword evidence="14" id="KW-1185">Reference proteome</keyword>
<reference evidence="13 14" key="1">
    <citation type="submission" date="2022-08" db="EMBL/GenBank/DDBJ databases">
        <title>Genome Sequence of the sulphate-reducing bacterium, Pseudodesulfovibrio sp. SYK.</title>
        <authorList>
            <person name="Kondo R."/>
            <person name="Kataoka T."/>
        </authorList>
    </citation>
    <scope>NUCLEOTIDE SEQUENCE [LARGE SCALE GENOMIC DNA]</scope>
    <source>
        <strain evidence="13 14">SYK</strain>
    </source>
</reference>
<gene>
    <name evidence="13" type="ORF">SYK_33710</name>
</gene>
<dbReference type="SUPFAM" id="SSF55821">
    <property type="entry name" value="YrdC/RibB"/>
    <property type="match status" value="1"/>
</dbReference>
<keyword evidence="8" id="KW-0547">Nucleotide-binding</keyword>
<dbReference type="PANTHER" id="PTHR17490">
    <property type="entry name" value="SUA5"/>
    <property type="match status" value="1"/>
</dbReference>
<dbReference type="EC" id="2.7.7.87" evidence="3"/>
<protein>
    <recommendedName>
        <fullName evidence="10">L-threonylcarbamoyladenylate synthase</fullName>
        <ecNumber evidence="3">2.7.7.87</ecNumber>
    </recommendedName>
    <alternativeName>
        <fullName evidence="10">L-threonylcarbamoyladenylate synthase</fullName>
    </alternativeName>
</protein>
<evidence type="ECO:0000256" key="11">
    <source>
        <dbReference type="ARBA" id="ARBA00048366"/>
    </source>
</evidence>
<organism evidence="13 14">
    <name type="scientific">Pseudodesulfovibrio nedwellii</name>
    <dbReference type="NCBI Taxonomy" id="2973072"/>
    <lineage>
        <taxon>Bacteria</taxon>
        <taxon>Pseudomonadati</taxon>
        <taxon>Thermodesulfobacteriota</taxon>
        <taxon>Desulfovibrionia</taxon>
        <taxon>Desulfovibrionales</taxon>
        <taxon>Desulfovibrionaceae</taxon>
    </lineage>
</organism>
<accession>A0ABN6S6V9</accession>
<keyword evidence="7" id="KW-0548">Nucleotidyltransferase</keyword>
<evidence type="ECO:0000256" key="6">
    <source>
        <dbReference type="ARBA" id="ARBA00022694"/>
    </source>
</evidence>
<evidence type="ECO:0000256" key="2">
    <source>
        <dbReference type="ARBA" id="ARBA00007663"/>
    </source>
</evidence>
<proteinExistence type="inferred from homology"/>
<evidence type="ECO:0000256" key="9">
    <source>
        <dbReference type="ARBA" id="ARBA00022840"/>
    </source>
</evidence>
<evidence type="ECO:0000259" key="12">
    <source>
        <dbReference type="PROSITE" id="PS51163"/>
    </source>
</evidence>
<sequence length="203" mass="22059">MHDLLKVMNSGGVVLYPTETLYAVGCDATSQEACEKVATIKGRAEDKPLPLIIGGMDMLELVTEEKSSHLIHLAELFWPGPLSILVKALPELPELLSDDEGYTSVRYSGHPFAAELSRRMKRPLVATSANISDKPSVALPESIDSELLELVDKAYLDPPWPRGNKPSTVVRLVGASQLEVLREGAVTVKMLCDKGYSVSVKTS</sequence>
<evidence type="ECO:0000256" key="10">
    <source>
        <dbReference type="ARBA" id="ARBA00029774"/>
    </source>
</evidence>
<comment type="similarity">
    <text evidence="2">Belongs to the SUA5 family.</text>
</comment>
<dbReference type="InterPro" id="IPR017945">
    <property type="entry name" value="DHBP_synth_RibB-like_a/b_dom"/>
</dbReference>
<evidence type="ECO:0000256" key="8">
    <source>
        <dbReference type="ARBA" id="ARBA00022741"/>
    </source>
</evidence>
<comment type="subcellular location">
    <subcellularLocation>
        <location evidence="1">Cytoplasm</location>
    </subcellularLocation>
</comment>
<comment type="catalytic activity">
    <reaction evidence="11">
        <text>L-threonine + hydrogencarbonate + ATP = L-threonylcarbamoyladenylate + diphosphate + H2O</text>
        <dbReference type="Rhea" id="RHEA:36407"/>
        <dbReference type="ChEBI" id="CHEBI:15377"/>
        <dbReference type="ChEBI" id="CHEBI:17544"/>
        <dbReference type="ChEBI" id="CHEBI:30616"/>
        <dbReference type="ChEBI" id="CHEBI:33019"/>
        <dbReference type="ChEBI" id="CHEBI:57926"/>
        <dbReference type="ChEBI" id="CHEBI:73682"/>
        <dbReference type="EC" id="2.7.7.87"/>
    </reaction>
</comment>
<keyword evidence="5" id="KW-0808">Transferase</keyword>
<keyword evidence="9" id="KW-0067">ATP-binding</keyword>
<evidence type="ECO:0000256" key="5">
    <source>
        <dbReference type="ARBA" id="ARBA00022679"/>
    </source>
</evidence>
<feature type="domain" description="YrdC-like" evidence="12">
    <location>
        <begin position="1"/>
        <end position="186"/>
    </location>
</feature>
<evidence type="ECO:0000256" key="3">
    <source>
        <dbReference type="ARBA" id="ARBA00012584"/>
    </source>
</evidence>
<dbReference type="PANTHER" id="PTHR17490:SF16">
    <property type="entry name" value="THREONYLCARBAMOYL-AMP SYNTHASE"/>
    <property type="match status" value="1"/>
</dbReference>
<evidence type="ECO:0000313" key="13">
    <source>
        <dbReference type="EMBL" id="BDQ39011.1"/>
    </source>
</evidence>
<dbReference type="NCBIfam" id="TIGR00057">
    <property type="entry name" value="L-threonylcarbamoyladenylate synthase"/>
    <property type="match status" value="1"/>
</dbReference>
<name>A0ABN6S6V9_9BACT</name>
<evidence type="ECO:0000313" key="14">
    <source>
        <dbReference type="Proteomes" id="UP001317742"/>
    </source>
</evidence>
<dbReference type="EMBL" id="AP026709">
    <property type="protein sequence ID" value="BDQ39011.1"/>
    <property type="molecule type" value="Genomic_DNA"/>
</dbReference>
<evidence type="ECO:0000256" key="1">
    <source>
        <dbReference type="ARBA" id="ARBA00004496"/>
    </source>
</evidence>
<keyword evidence="4" id="KW-0963">Cytoplasm</keyword>
<dbReference type="InterPro" id="IPR050156">
    <property type="entry name" value="TC-AMP_synthase_SUA5"/>
</dbReference>
<dbReference type="Gene3D" id="3.90.870.10">
    <property type="entry name" value="DHBP synthase"/>
    <property type="match status" value="1"/>
</dbReference>
<dbReference type="Proteomes" id="UP001317742">
    <property type="component" value="Chromosome"/>
</dbReference>